<dbReference type="FunCoup" id="G3U7S0">
    <property type="interactions" value="3"/>
</dbReference>
<evidence type="ECO:0000313" key="4">
    <source>
        <dbReference type="Proteomes" id="UP000007646"/>
    </source>
</evidence>
<sequence length="99" mass="11562">MGKHFLLLLLGFSMSIGFLQALFCYRCDLLNAFGVCLSGRGYCVASQQEDCILKEYYQAGRLVFGYQNCRYICNNMTFFRGTFQMDVKCCRHHDFCNRF</sequence>
<organism evidence="3 4">
    <name type="scientific">Loxodonta africana</name>
    <name type="common">African elephant</name>
    <dbReference type="NCBI Taxonomy" id="9785"/>
    <lineage>
        <taxon>Eukaryota</taxon>
        <taxon>Metazoa</taxon>
        <taxon>Chordata</taxon>
        <taxon>Craniata</taxon>
        <taxon>Vertebrata</taxon>
        <taxon>Euteleostomi</taxon>
        <taxon>Mammalia</taxon>
        <taxon>Eutheria</taxon>
        <taxon>Afrotheria</taxon>
        <taxon>Proboscidea</taxon>
        <taxon>Elephantidae</taxon>
        <taxon>Loxodonta</taxon>
    </lineage>
</organism>
<dbReference type="eggNOG" id="ENOG502TDW2">
    <property type="taxonomic scope" value="Eukaryota"/>
</dbReference>
<dbReference type="GeneTree" id="ENSGT00940000163158"/>
<dbReference type="InParanoid" id="G3U7S0"/>
<proteinExistence type="predicted"/>
<feature type="signal peptide" evidence="1">
    <location>
        <begin position="1"/>
        <end position="21"/>
    </location>
</feature>
<reference evidence="3 4" key="1">
    <citation type="submission" date="2009-06" db="EMBL/GenBank/DDBJ databases">
        <title>The Genome Sequence of Loxodonta africana (African elephant).</title>
        <authorList>
            <person name="Di Palma F."/>
            <person name="Heiman D."/>
            <person name="Young S."/>
            <person name="Johnson J."/>
            <person name="Lander E.S."/>
            <person name="Lindblad-Toh K."/>
        </authorList>
    </citation>
    <scope>NUCLEOTIDE SEQUENCE [LARGE SCALE GENOMIC DNA]</scope>
    <source>
        <strain evidence="3 4">Isolate ISIS603380</strain>
    </source>
</reference>
<evidence type="ECO:0000256" key="1">
    <source>
        <dbReference type="SAM" id="SignalP"/>
    </source>
</evidence>
<evidence type="ECO:0000313" key="3">
    <source>
        <dbReference type="Ensembl" id="ENSLAFP00000023878.1"/>
    </source>
</evidence>
<feature type="domain" description="UPAR/Ly6" evidence="2">
    <location>
        <begin position="20"/>
        <end position="98"/>
    </location>
</feature>
<keyword evidence="4" id="KW-1185">Reference proteome</keyword>
<protein>
    <recommendedName>
        <fullName evidence="2">UPAR/Ly6 domain-containing protein</fullName>
    </recommendedName>
</protein>
<reference evidence="3" key="3">
    <citation type="submission" date="2025-09" db="UniProtKB">
        <authorList>
            <consortium name="Ensembl"/>
        </authorList>
    </citation>
    <scope>IDENTIFICATION</scope>
    <source>
        <strain evidence="3">Isolate ISIS603380</strain>
    </source>
</reference>
<dbReference type="Ensembl" id="ENSLAFT00000033939.1">
    <property type="protein sequence ID" value="ENSLAFP00000023878.1"/>
    <property type="gene ID" value="ENSLAFG00000028873.1"/>
</dbReference>
<dbReference type="OMA" id="FRCCHDS"/>
<dbReference type="InterPro" id="IPR016054">
    <property type="entry name" value="LY6_UPA_recep-like"/>
</dbReference>
<dbReference type="Proteomes" id="UP000007646">
    <property type="component" value="Unassembled WGS sequence"/>
</dbReference>
<reference evidence="3" key="2">
    <citation type="submission" date="2025-08" db="UniProtKB">
        <authorList>
            <consortium name="Ensembl"/>
        </authorList>
    </citation>
    <scope>IDENTIFICATION</scope>
    <source>
        <strain evidence="3">Isolate ISIS603380</strain>
    </source>
</reference>
<dbReference type="HOGENOM" id="CLU_178161_0_0_1"/>
<name>G3U7S0_LOXAF</name>
<evidence type="ECO:0000259" key="2">
    <source>
        <dbReference type="Pfam" id="PF00021"/>
    </source>
</evidence>
<dbReference type="Pfam" id="PF00021">
    <property type="entry name" value="UPAR_LY6"/>
    <property type="match status" value="1"/>
</dbReference>
<keyword evidence="1" id="KW-0732">Signal</keyword>
<accession>G3U7S0</accession>
<feature type="chain" id="PRO_5003456411" description="UPAR/Ly6 domain-containing protein" evidence="1">
    <location>
        <begin position="22"/>
        <end position="99"/>
    </location>
</feature>
<dbReference type="STRING" id="9785.ENSLAFP00000023878"/>
<dbReference type="AlphaFoldDB" id="G3U7S0"/>